<name>A0ABW3J6J4_9HYPH</name>
<keyword evidence="1" id="KW-0732">Signal</keyword>
<reference evidence="3" key="1">
    <citation type="journal article" date="2019" name="Int. J. Syst. Evol. Microbiol.">
        <title>The Global Catalogue of Microorganisms (GCM) 10K type strain sequencing project: providing services to taxonomists for standard genome sequencing and annotation.</title>
        <authorList>
            <consortium name="The Broad Institute Genomics Platform"/>
            <consortium name="The Broad Institute Genome Sequencing Center for Infectious Disease"/>
            <person name="Wu L."/>
            <person name="Ma J."/>
        </authorList>
    </citation>
    <scope>NUCLEOTIDE SEQUENCE [LARGE SCALE GENOMIC DNA]</scope>
    <source>
        <strain evidence="3">CCUG 61697</strain>
    </source>
</reference>
<dbReference type="EMBL" id="JBHTJO010000001">
    <property type="protein sequence ID" value="MFD0986032.1"/>
    <property type="molecule type" value="Genomic_DNA"/>
</dbReference>
<organism evidence="2 3">
    <name type="scientific">Methyloligella solikamskensis</name>
    <dbReference type="NCBI Taxonomy" id="1177756"/>
    <lineage>
        <taxon>Bacteria</taxon>
        <taxon>Pseudomonadati</taxon>
        <taxon>Pseudomonadota</taxon>
        <taxon>Alphaproteobacteria</taxon>
        <taxon>Hyphomicrobiales</taxon>
        <taxon>Hyphomicrobiaceae</taxon>
        <taxon>Methyloligella</taxon>
    </lineage>
</organism>
<keyword evidence="3" id="KW-1185">Reference proteome</keyword>
<comment type="caution">
    <text evidence="2">The sequence shown here is derived from an EMBL/GenBank/DDBJ whole genome shotgun (WGS) entry which is preliminary data.</text>
</comment>
<dbReference type="RefSeq" id="WP_379085396.1">
    <property type="nucleotide sequence ID" value="NZ_JBHTJO010000001.1"/>
</dbReference>
<dbReference type="PROSITE" id="PS51257">
    <property type="entry name" value="PROKAR_LIPOPROTEIN"/>
    <property type="match status" value="1"/>
</dbReference>
<proteinExistence type="predicted"/>
<feature type="chain" id="PRO_5046990714" description="Lipoprotein" evidence="1">
    <location>
        <begin position="25"/>
        <end position="124"/>
    </location>
</feature>
<gene>
    <name evidence="2" type="ORF">ACFQ2F_02845</name>
</gene>
<feature type="signal peptide" evidence="1">
    <location>
        <begin position="1"/>
        <end position="24"/>
    </location>
</feature>
<protein>
    <recommendedName>
        <fullName evidence="4">Lipoprotein</fullName>
    </recommendedName>
</protein>
<evidence type="ECO:0008006" key="4">
    <source>
        <dbReference type="Google" id="ProtNLM"/>
    </source>
</evidence>
<evidence type="ECO:0000313" key="3">
    <source>
        <dbReference type="Proteomes" id="UP001597102"/>
    </source>
</evidence>
<dbReference type="Proteomes" id="UP001597102">
    <property type="component" value="Unassembled WGS sequence"/>
</dbReference>
<accession>A0ABW3J6J4</accession>
<evidence type="ECO:0000256" key="1">
    <source>
        <dbReference type="SAM" id="SignalP"/>
    </source>
</evidence>
<evidence type="ECO:0000313" key="2">
    <source>
        <dbReference type="EMBL" id="MFD0986032.1"/>
    </source>
</evidence>
<sequence length="124" mass="13433">MVSRTALVVLALIGFLVGSCAKKAEDVPAAYVSPLTYQPYNCQQLAAEAERVSQRAAELSGVQNKKRTRDTVTTTAAVIVFWPAAFLVNGDDAQTAELARLKGEFQTIQQVSVQKNCGLRFQQG</sequence>